<dbReference type="SUPFAM" id="SSF51182">
    <property type="entry name" value="RmlC-like cupins"/>
    <property type="match status" value="1"/>
</dbReference>
<dbReference type="AlphaFoldDB" id="A0A1G4PMJ8"/>
<feature type="domain" description="Cupin type-2" evidence="1">
    <location>
        <begin position="24"/>
        <end position="94"/>
    </location>
</feature>
<gene>
    <name evidence="2" type="ORF">SAMN05660859_0650</name>
</gene>
<keyword evidence="3" id="KW-1185">Reference proteome</keyword>
<evidence type="ECO:0000313" key="2">
    <source>
        <dbReference type="EMBL" id="SCW33415.1"/>
    </source>
</evidence>
<dbReference type="Proteomes" id="UP000198889">
    <property type="component" value="Unassembled WGS sequence"/>
</dbReference>
<reference evidence="3" key="1">
    <citation type="submission" date="2016-10" db="EMBL/GenBank/DDBJ databases">
        <authorList>
            <person name="Varghese N."/>
            <person name="Submissions S."/>
        </authorList>
    </citation>
    <scope>NUCLEOTIDE SEQUENCE [LARGE SCALE GENOMIC DNA]</scope>
    <source>
        <strain evidence="3">CGMCC 1.1761</strain>
    </source>
</reference>
<evidence type="ECO:0000259" key="1">
    <source>
        <dbReference type="Pfam" id="PF07883"/>
    </source>
</evidence>
<evidence type="ECO:0000313" key="3">
    <source>
        <dbReference type="Proteomes" id="UP000198889"/>
    </source>
</evidence>
<dbReference type="InterPro" id="IPR013096">
    <property type="entry name" value="Cupin_2"/>
</dbReference>
<sequence length="97" mass="10399">MAFACTIPAVATQLADDARVRITRWDFAPGATTGWHEHAMDYAIVFVTDGVMEIEVDGTVTQIAMAAGAAYSRPAGIRHDVRNAGAAPMSFVEVEMK</sequence>
<protein>
    <submittedName>
        <fullName evidence="2">Cupin domain-containing protein</fullName>
    </submittedName>
</protein>
<dbReference type="STRING" id="177413.SAMN05660859_0650"/>
<dbReference type="RefSeq" id="WP_091436066.1">
    <property type="nucleotide sequence ID" value="NZ_FMTP01000001.1"/>
</dbReference>
<dbReference type="Pfam" id="PF07883">
    <property type="entry name" value="Cupin_2"/>
    <property type="match status" value="1"/>
</dbReference>
<dbReference type="CDD" id="cd06982">
    <property type="entry name" value="cupin_BauB-like"/>
    <property type="match status" value="1"/>
</dbReference>
<dbReference type="InterPro" id="IPR014710">
    <property type="entry name" value="RmlC-like_jellyroll"/>
</dbReference>
<proteinExistence type="predicted"/>
<organism evidence="2 3">
    <name type="scientific">Ancylobacter rudongensis</name>
    <dbReference type="NCBI Taxonomy" id="177413"/>
    <lineage>
        <taxon>Bacteria</taxon>
        <taxon>Pseudomonadati</taxon>
        <taxon>Pseudomonadota</taxon>
        <taxon>Alphaproteobacteria</taxon>
        <taxon>Hyphomicrobiales</taxon>
        <taxon>Xanthobacteraceae</taxon>
        <taxon>Ancylobacter</taxon>
    </lineage>
</organism>
<accession>A0A1G4PMJ8</accession>
<dbReference type="InterPro" id="IPR011051">
    <property type="entry name" value="RmlC_Cupin_sf"/>
</dbReference>
<dbReference type="EMBL" id="FMTP01000001">
    <property type="protein sequence ID" value="SCW33415.1"/>
    <property type="molecule type" value="Genomic_DNA"/>
</dbReference>
<dbReference type="Gene3D" id="2.60.120.10">
    <property type="entry name" value="Jelly Rolls"/>
    <property type="match status" value="1"/>
</dbReference>
<name>A0A1G4PMJ8_9HYPH</name>